<feature type="region of interest" description="Disordered" evidence="1">
    <location>
        <begin position="295"/>
        <end position="327"/>
    </location>
</feature>
<gene>
    <name evidence="3" type="ORF">OG849_00070</name>
    <name evidence="4" type="ORF">OG849_35340</name>
</gene>
<sequence length="327" mass="36732">MWLRAQRERRGVTYAAMAKLINYQFTASMLSRGASGKVPSRELVKAYAKACDADPADALRLWKAARRSEEELRRRREAATDFQDLATSVRSALTHPEVIETFGQLRRAMIQERAREGQPSLGFLQAEAGCRVDGRYRLPKSSLSAILRGAVIPSRDHITAFMEAVGASRRKVRRWEQAWDRIAGTHVRQPGRAIPLRPGELPASSPPEPPVLLVTSSENILDFEYLRDQVVSDYLNSETPPIWMGPQRPYPPAGQTRSGLPIRTPRRYERPSHRLQFVQRLSHSAHAPTALRARYSPAQSTEKTLHLRLPKGIRSSGCEDPGSRGLT</sequence>
<organism evidence="3 5">
    <name type="scientific">Streptomyces cyaneofuscatus</name>
    <dbReference type="NCBI Taxonomy" id="66883"/>
    <lineage>
        <taxon>Bacteria</taxon>
        <taxon>Bacillati</taxon>
        <taxon>Actinomycetota</taxon>
        <taxon>Actinomycetes</taxon>
        <taxon>Kitasatosporales</taxon>
        <taxon>Streptomycetaceae</taxon>
        <taxon>Streptomyces</taxon>
    </lineage>
</organism>
<dbReference type="Proteomes" id="UP001356428">
    <property type="component" value="Chromosome"/>
</dbReference>
<proteinExistence type="predicted"/>
<evidence type="ECO:0000313" key="3">
    <source>
        <dbReference type="EMBL" id="WSB12184.1"/>
    </source>
</evidence>
<evidence type="ECO:0000259" key="2">
    <source>
        <dbReference type="PROSITE" id="PS50943"/>
    </source>
</evidence>
<dbReference type="Pfam" id="PF13560">
    <property type="entry name" value="HTH_31"/>
    <property type="match status" value="1"/>
</dbReference>
<feature type="domain" description="HTH cro/C1-type" evidence="2">
    <location>
        <begin position="3"/>
        <end position="58"/>
    </location>
</feature>
<dbReference type="RefSeq" id="WP_326707936.1">
    <property type="nucleotide sequence ID" value="NZ_CP109083.1"/>
</dbReference>
<dbReference type="PROSITE" id="PS50943">
    <property type="entry name" value="HTH_CROC1"/>
    <property type="match status" value="1"/>
</dbReference>
<reference evidence="3 5" key="1">
    <citation type="submission" date="2022-10" db="EMBL/GenBank/DDBJ databases">
        <title>The complete genomes of actinobacterial strains from the NBC collection.</title>
        <authorList>
            <person name="Joergensen T.S."/>
            <person name="Alvarez Arevalo M."/>
            <person name="Sterndorff E.B."/>
            <person name="Faurdal D."/>
            <person name="Vuksanovic O."/>
            <person name="Mourched A.-S."/>
            <person name="Charusanti P."/>
            <person name="Shaw S."/>
            <person name="Blin K."/>
            <person name="Weber T."/>
        </authorList>
    </citation>
    <scope>NUCLEOTIDE SEQUENCE [LARGE SCALE GENOMIC DNA]</scope>
    <source>
        <strain evidence="3 5">NBC 01792</strain>
    </source>
</reference>
<keyword evidence="5" id="KW-1185">Reference proteome</keyword>
<dbReference type="EMBL" id="CP109083">
    <property type="protein sequence ID" value="WSB12585.1"/>
    <property type="molecule type" value="Genomic_DNA"/>
</dbReference>
<name>A0ABZ1F7V3_9ACTN</name>
<dbReference type="EMBL" id="CP109083">
    <property type="protein sequence ID" value="WSB12184.1"/>
    <property type="molecule type" value="Genomic_DNA"/>
</dbReference>
<evidence type="ECO:0000256" key="1">
    <source>
        <dbReference type="SAM" id="MobiDB-lite"/>
    </source>
</evidence>
<feature type="region of interest" description="Disordered" evidence="1">
    <location>
        <begin position="243"/>
        <end position="269"/>
    </location>
</feature>
<accession>A0ABZ1F7V3</accession>
<evidence type="ECO:0000313" key="4">
    <source>
        <dbReference type="EMBL" id="WSB12585.1"/>
    </source>
</evidence>
<evidence type="ECO:0000313" key="5">
    <source>
        <dbReference type="Proteomes" id="UP001356428"/>
    </source>
</evidence>
<protein>
    <submittedName>
        <fullName evidence="3">Helix-turn-helix domain-containing protein</fullName>
    </submittedName>
</protein>
<dbReference type="InterPro" id="IPR001387">
    <property type="entry name" value="Cro/C1-type_HTH"/>
</dbReference>